<organism evidence="2 3">
    <name type="scientific">Kibdelosporangium phytohabitans</name>
    <dbReference type="NCBI Taxonomy" id="860235"/>
    <lineage>
        <taxon>Bacteria</taxon>
        <taxon>Bacillati</taxon>
        <taxon>Actinomycetota</taxon>
        <taxon>Actinomycetes</taxon>
        <taxon>Pseudonocardiales</taxon>
        <taxon>Pseudonocardiaceae</taxon>
        <taxon>Kibdelosporangium</taxon>
    </lineage>
</organism>
<dbReference type="PANTHER" id="PTHR43689:SF8">
    <property type="entry name" value="ALPHA_BETA-HYDROLASES SUPERFAMILY PROTEIN"/>
    <property type="match status" value="1"/>
</dbReference>
<dbReference type="PANTHER" id="PTHR43689">
    <property type="entry name" value="HYDROLASE"/>
    <property type="match status" value="1"/>
</dbReference>
<feature type="domain" description="Serine aminopeptidase S33" evidence="1">
    <location>
        <begin position="73"/>
        <end position="240"/>
    </location>
</feature>
<evidence type="ECO:0000259" key="1">
    <source>
        <dbReference type="Pfam" id="PF12146"/>
    </source>
</evidence>
<dbReference type="AlphaFoldDB" id="A0A0N9HRC4"/>
<dbReference type="STRING" id="860235.AOZ06_11235"/>
<dbReference type="Gene3D" id="3.40.50.1820">
    <property type="entry name" value="alpha/beta hydrolase"/>
    <property type="match status" value="1"/>
</dbReference>
<evidence type="ECO:0000313" key="3">
    <source>
        <dbReference type="Proteomes" id="UP000063699"/>
    </source>
</evidence>
<sequence>MIRELTLHGGIPALAYGQGPPLVFVRGLVPQAGNPDGRSRWAETRQMDRLARGRTIYSVGRRPGLRAGATMAELAADLVGAIRHKFREPVDVMGISTSGSIALQAAADHHDAVKKVVACATAARLGPLGAQVQRECRDLLARGEYRDAMAALVPGLTENQWAQGALTRIMRLSGAPEDPDGMIALLDAEDGYDLKCEDVAAPTLLIAGENDLLYPQDVAAETARRIPDARLKLYAGRGHMGVLRDKSFYPDIIRFLVG</sequence>
<proteinExistence type="predicted"/>
<dbReference type="InterPro" id="IPR029058">
    <property type="entry name" value="AB_hydrolase_fold"/>
</dbReference>
<dbReference type="SUPFAM" id="SSF53474">
    <property type="entry name" value="alpha/beta-Hydrolases"/>
    <property type="match status" value="1"/>
</dbReference>
<dbReference type="RefSeq" id="WP_054289386.1">
    <property type="nucleotide sequence ID" value="NZ_CP012752.1"/>
</dbReference>
<gene>
    <name evidence="2" type="ORF">AOZ06_11235</name>
</gene>
<dbReference type="Pfam" id="PF12146">
    <property type="entry name" value="Hydrolase_4"/>
    <property type="match status" value="1"/>
</dbReference>
<protein>
    <recommendedName>
        <fullName evidence="1">Serine aminopeptidase S33 domain-containing protein</fullName>
    </recommendedName>
</protein>
<reference evidence="2 3" key="1">
    <citation type="submission" date="2015-07" db="EMBL/GenBank/DDBJ databases">
        <title>Genome sequencing of Kibdelosporangium phytohabitans.</title>
        <authorList>
            <person name="Qin S."/>
            <person name="Xing K."/>
        </authorList>
    </citation>
    <scope>NUCLEOTIDE SEQUENCE [LARGE SCALE GENOMIC DNA]</scope>
    <source>
        <strain evidence="2 3">KLBMP1111</strain>
    </source>
</reference>
<keyword evidence="3" id="KW-1185">Reference proteome</keyword>
<evidence type="ECO:0000313" key="2">
    <source>
        <dbReference type="EMBL" id="ALG07418.1"/>
    </source>
</evidence>
<accession>A0A0N9HRC4</accession>
<dbReference type="EMBL" id="CP012752">
    <property type="protein sequence ID" value="ALG07418.1"/>
    <property type="molecule type" value="Genomic_DNA"/>
</dbReference>
<name>A0A0N9HRC4_9PSEU</name>
<dbReference type="KEGG" id="kphy:AOZ06_11235"/>
<dbReference type="Proteomes" id="UP000063699">
    <property type="component" value="Chromosome"/>
</dbReference>
<dbReference type="InterPro" id="IPR022742">
    <property type="entry name" value="Hydrolase_4"/>
</dbReference>